<proteinExistence type="predicted"/>
<protein>
    <submittedName>
        <fullName evidence="1">Uncharacterized protein</fullName>
    </submittedName>
</protein>
<dbReference type="AlphaFoldDB" id="A0A396HID0"/>
<comment type="caution">
    <text evidence="1">The sequence shown here is derived from an EMBL/GenBank/DDBJ whole genome shotgun (WGS) entry which is preliminary data.</text>
</comment>
<evidence type="ECO:0000313" key="1">
    <source>
        <dbReference type="EMBL" id="RHN53090.1"/>
    </source>
</evidence>
<reference evidence="2" key="1">
    <citation type="journal article" date="2018" name="Nat. Plants">
        <title>Whole-genome landscape of Medicago truncatula symbiotic genes.</title>
        <authorList>
            <person name="Pecrix Y."/>
            <person name="Staton S.E."/>
            <person name="Sallet E."/>
            <person name="Lelandais-Briere C."/>
            <person name="Moreau S."/>
            <person name="Carrere S."/>
            <person name="Blein T."/>
            <person name="Jardinaud M.F."/>
            <person name="Latrasse D."/>
            <person name="Zouine M."/>
            <person name="Zahm M."/>
            <person name="Kreplak J."/>
            <person name="Mayjonade B."/>
            <person name="Satge C."/>
            <person name="Perez M."/>
            <person name="Cauet S."/>
            <person name="Marande W."/>
            <person name="Chantry-Darmon C."/>
            <person name="Lopez-Roques C."/>
            <person name="Bouchez O."/>
            <person name="Berard A."/>
            <person name="Debelle F."/>
            <person name="Munos S."/>
            <person name="Bendahmane A."/>
            <person name="Berges H."/>
            <person name="Niebel A."/>
            <person name="Buitink J."/>
            <person name="Frugier F."/>
            <person name="Benhamed M."/>
            <person name="Crespi M."/>
            <person name="Gouzy J."/>
            <person name="Gamas P."/>
        </authorList>
    </citation>
    <scope>NUCLEOTIDE SEQUENCE [LARGE SCALE GENOMIC DNA]</scope>
    <source>
        <strain evidence="2">cv. Jemalong A17</strain>
    </source>
</reference>
<name>A0A396HID0_MEDTR</name>
<gene>
    <name evidence="1" type="ORF">MtrunA17_Chr6g0487671</name>
</gene>
<sequence length="78" mass="9099">MNKYQYTIIHTQSSITYINKTHVMICTYRHIHACGTKSPQGRHLRCNKNIVCKISHPSYIISEVKEFNPFTTTISTRL</sequence>
<accession>A0A396HID0</accession>
<dbReference type="Proteomes" id="UP000265566">
    <property type="component" value="Chromosome 6"/>
</dbReference>
<evidence type="ECO:0000313" key="2">
    <source>
        <dbReference type="Proteomes" id="UP000265566"/>
    </source>
</evidence>
<organism evidence="1 2">
    <name type="scientific">Medicago truncatula</name>
    <name type="common">Barrel medic</name>
    <name type="synonym">Medicago tribuloides</name>
    <dbReference type="NCBI Taxonomy" id="3880"/>
    <lineage>
        <taxon>Eukaryota</taxon>
        <taxon>Viridiplantae</taxon>
        <taxon>Streptophyta</taxon>
        <taxon>Embryophyta</taxon>
        <taxon>Tracheophyta</taxon>
        <taxon>Spermatophyta</taxon>
        <taxon>Magnoliopsida</taxon>
        <taxon>eudicotyledons</taxon>
        <taxon>Gunneridae</taxon>
        <taxon>Pentapetalae</taxon>
        <taxon>rosids</taxon>
        <taxon>fabids</taxon>
        <taxon>Fabales</taxon>
        <taxon>Fabaceae</taxon>
        <taxon>Papilionoideae</taxon>
        <taxon>50 kb inversion clade</taxon>
        <taxon>NPAAA clade</taxon>
        <taxon>Hologalegina</taxon>
        <taxon>IRL clade</taxon>
        <taxon>Trifolieae</taxon>
        <taxon>Medicago</taxon>
    </lineage>
</organism>
<dbReference type="EMBL" id="PSQE01000006">
    <property type="protein sequence ID" value="RHN53090.1"/>
    <property type="molecule type" value="Genomic_DNA"/>
</dbReference>
<dbReference type="Gramene" id="rna37851">
    <property type="protein sequence ID" value="RHN53090.1"/>
    <property type="gene ID" value="gene37851"/>
</dbReference>